<evidence type="ECO:0000313" key="4">
    <source>
        <dbReference type="Proteomes" id="UP001501676"/>
    </source>
</evidence>
<keyword evidence="1" id="KW-0732">Signal</keyword>
<feature type="signal peptide" evidence="1">
    <location>
        <begin position="1"/>
        <end position="33"/>
    </location>
</feature>
<dbReference type="Proteomes" id="UP001501676">
    <property type="component" value="Unassembled WGS sequence"/>
</dbReference>
<evidence type="ECO:0000259" key="2">
    <source>
        <dbReference type="Pfam" id="PF14344"/>
    </source>
</evidence>
<gene>
    <name evidence="3" type="ORF">GCM10020369_58810</name>
</gene>
<dbReference type="EMBL" id="BAAAYN010000043">
    <property type="protein sequence ID" value="GAA3393408.1"/>
    <property type="molecule type" value="Genomic_DNA"/>
</dbReference>
<evidence type="ECO:0000313" key="3">
    <source>
        <dbReference type="EMBL" id="GAA3393408.1"/>
    </source>
</evidence>
<evidence type="ECO:0000256" key="1">
    <source>
        <dbReference type="SAM" id="SignalP"/>
    </source>
</evidence>
<accession>A0ABP6T6U9</accession>
<feature type="chain" id="PRO_5046570755" evidence="1">
    <location>
        <begin position="34"/>
        <end position="274"/>
    </location>
</feature>
<proteinExistence type="predicted"/>
<name>A0ABP6T6U9_9ACTN</name>
<sequence>MLRNRAARAALGATAVALIGGGVSVGLSTPAAAADPANVSVVHGIPGATVDVYVNGKRTLDNFAPATVAGPLKLPAGSYDLKVVAGDAPDGNAAAVVEANDVDVPAGANVSVVAHLDASGKPTLTPFANDVSKVAPGQARLTVRHTAAAPAVDVRANQKVAFSGLENPKEAKADLPAGTVSADVVLAGQSQPVIGPTDVELKEGTSTIVYAIGSAQDKTLNVVAQTIEGLHSAPSSVPAGFGSDAGVPPYALLTGGLGLLMLTAAGARLATARS</sequence>
<dbReference type="RefSeq" id="WP_345731497.1">
    <property type="nucleotide sequence ID" value="NZ_BAAAYN010000043.1"/>
</dbReference>
<reference evidence="4" key="1">
    <citation type="journal article" date="2019" name="Int. J. Syst. Evol. Microbiol.">
        <title>The Global Catalogue of Microorganisms (GCM) 10K type strain sequencing project: providing services to taxonomists for standard genome sequencing and annotation.</title>
        <authorList>
            <consortium name="The Broad Institute Genomics Platform"/>
            <consortium name="The Broad Institute Genome Sequencing Center for Infectious Disease"/>
            <person name="Wu L."/>
            <person name="Ma J."/>
        </authorList>
    </citation>
    <scope>NUCLEOTIDE SEQUENCE [LARGE SCALE GENOMIC DNA]</scope>
    <source>
        <strain evidence="4">JCM 9458</strain>
    </source>
</reference>
<comment type="caution">
    <text evidence="3">The sequence shown here is derived from an EMBL/GenBank/DDBJ whole genome shotgun (WGS) entry which is preliminary data.</text>
</comment>
<organism evidence="3 4">
    <name type="scientific">Cryptosporangium minutisporangium</name>
    <dbReference type="NCBI Taxonomy" id="113569"/>
    <lineage>
        <taxon>Bacteria</taxon>
        <taxon>Bacillati</taxon>
        <taxon>Actinomycetota</taxon>
        <taxon>Actinomycetes</taxon>
        <taxon>Cryptosporangiales</taxon>
        <taxon>Cryptosporangiaceae</taxon>
        <taxon>Cryptosporangium</taxon>
    </lineage>
</organism>
<feature type="domain" description="DUF4397" evidence="2">
    <location>
        <begin position="37"/>
        <end position="155"/>
    </location>
</feature>
<dbReference type="InterPro" id="IPR025510">
    <property type="entry name" value="DUF4397"/>
</dbReference>
<dbReference type="Pfam" id="PF14344">
    <property type="entry name" value="DUF4397"/>
    <property type="match status" value="1"/>
</dbReference>
<protein>
    <submittedName>
        <fullName evidence="3">DUF4397 domain-containing protein</fullName>
    </submittedName>
</protein>
<keyword evidence="4" id="KW-1185">Reference proteome</keyword>